<comment type="caution">
    <text evidence="1">The sequence shown here is derived from an EMBL/GenBank/DDBJ whole genome shotgun (WGS) entry which is preliminary data.</text>
</comment>
<evidence type="ECO:0000313" key="2">
    <source>
        <dbReference type="Proteomes" id="UP000664288"/>
    </source>
</evidence>
<dbReference type="InterPro" id="IPR025048">
    <property type="entry name" value="DUF3987"/>
</dbReference>
<dbReference type="Pfam" id="PF13148">
    <property type="entry name" value="DUF3987"/>
    <property type="match status" value="1"/>
</dbReference>
<accession>A0ABS3J3Z8</accession>
<name>A0ABS3J3Z8_9HYPH</name>
<keyword evidence="2" id="KW-1185">Reference proteome</keyword>
<evidence type="ECO:0000313" key="1">
    <source>
        <dbReference type="EMBL" id="MBO0903802.1"/>
    </source>
</evidence>
<reference evidence="1 2" key="1">
    <citation type="submission" date="2021-03" db="EMBL/GenBank/DDBJ databases">
        <title>Whole genome sequence of Jiella sp. MQZ13P-4.</title>
        <authorList>
            <person name="Tuo L."/>
        </authorList>
    </citation>
    <scope>NUCLEOTIDE SEQUENCE [LARGE SCALE GENOMIC DNA]</scope>
    <source>
        <strain evidence="1 2">MQZ13P-4</strain>
    </source>
</reference>
<dbReference type="RefSeq" id="WP_207350434.1">
    <property type="nucleotide sequence ID" value="NZ_JAFMPY010000007.1"/>
</dbReference>
<organism evidence="1 2">
    <name type="scientific">Jiella sonneratiae</name>
    <dbReference type="NCBI Taxonomy" id="2816856"/>
    <lineage>
        <taxon>Bacteria</taxon>
        <taxon>Pseudomonadati</taxon>
        <taxon>Pseudomonadota</taxon>
        <taxon>Alphaproteobacteria</taxon>
        <taxon>Hyphomicrobiales</taxon>
        <taxon>Aurantimonadaceae</taxon>
        <taxon>Jiella</taxon>
    </lineage>
</organism>
<dbReference type="Proteomes" id="UP000664288">
    <property type="component" value="Unassembled WGS sequence"/>
</dbReference>
<gene>
    <name evidence="1" type="ORF">J1C47_09115</name>
</gene>
<protein>
    <submittedName>
        <fullName evidence="1">DUF3987 domain-containing protein</fullName>
    </submittedName>
</protein>
<dbReference type="EMBL" id="JAFMPY010000007">
    <property type="protein sequence ID" value="MBO0903802.1"/>
    <property type="molecule type" value="Genomic_DNA"/>
</dbReference>
<sequence>MNVHVFSPPQLHPALAELASRPQWVAWQFIKIRGELKKPLMSPKAPREFASHSDPTHWLSFDEAAAYAATRGFPGIGYVLSADDGLTGADLDKCRDPETGTVEDWAQEVLDLAETYAEVSPSGSGIRLFWRGKIGATVKCDPAHVELYAKQRYLTITGQHIGGTPLTIEAAPETHRRLMQRVEEHRAAAERAKRFREEEDGTLTDLTTGENFETAEEADAVSRPAAAPRSPVAGTGQSFFRQVNDAAMESLSAWVPAIFGSSARPQPGTGAYRVSSRDLGRNLQEDLSIHPDGIVDFGVSDMGDAALGKRTPIDLCLEYGIRSDPADAALWLCDCIGLDAASIGWNDIDRGSVEEGLARLANFTVGGASPTAPAVASACNKTAHADTSGIEPVDLWAKFDPPALPSGILPGVIERFATVRAEMMGADPAGLAMAALVVCSALISDRIQLRMKRHDTWTESARLWSAMVGLPSTKKSPIISAAVKPLFGIDADLAREYRQAKAEYDQLKKAGETAAPPRNRRLRIEDTSVEASQAIIADSPDGVLCFQDELSRFFASMERYSGKGSAGGDRGYWLQAFNGGSYSVARVGRGQFDIENLSVCLLGGVQPDVIRRVAADTLDDGLLQRMIPIILRPASIGKDEPMPDVVREYEWVARRLHGMSPPITGGSGNLSNLETTLVFDEDAQAIRRDLEARHLEMSSLEIVNRKLASAIGKYDAIFGRLCIVWHCIEHAEHDRPPRTVSGEIAAQVADFLHGFILPHAIAFYREVVGLSDDHELLTEVADFLLTHPEITEATFRTFGRGSSTMRRCKDTKSAETILERLEAFGWLARKPTERNQTSARWEVLPAVHAAFAERAKREKARREKARQTIADVFRGEGE</sequence>
<proteinExistence type="predicted"/>